<evidence type="ECO:0000259" key="2">
    <source>
        <dbReference type="PROSITE" id="PS50006"/>
    </source>
</evidence>
<dbReference type="InterPro" id="IPR050923">
    <property type="entry name" value="Cell_Proc_Reg/RNA_Proc"/>
</dbReference>
<feature type="region of interest" description="Disordered" evidence="1">
    <location>
        <begin position="206"/>
        <end position="230"/>
    </location>
</feature>
<dbReference type="Gene3D" id="2.60.200.20">
    <property type="match status" value="1"/>
</dbReference>
<feature type="region of interest" description="Disordered" evidence="1">
    <location>
        <begin position="326"/>
        <end position="354"/>
    </location>
</feature>
<keyword evidence="4" id="KW-1185">Reference proteome</keyword>
<dbReference type="SMART" id="SM00240">
    <property type="entry name" value="FHA"/>
    <property type="match status" value="1"/>
</dbReference>
<dbReference type="InterPro" id="IPR008984">
    <property type="entry name" value="SMAD_FHA_dom_sf"/>
</dbReference>
<dbReference type="PANTHER" id="PTHR23308">
    <property type="entry name" value="NUCLEAR INHIBITOR OF PROTEIN PHOSPHATASE-1"/>
    <property type="match status" value="1"/>
</dbReference>
<evidence type="ECO:0000256" key="1">
    <source>
        <dbReference type="SAM" id="MobiDB-lite"/>
    </source>
</evidence>
<dbReference type="InterPro" id="IPR000253">
    <property type="entry name" value="FHA_dom"/>
</dbReference>
<feature type="compositionally biased region" description="Basic and acidic residues" evidence="1">
    <location>
        <begin position="326"/>
        <end position="341"/>
    </location>
</feature>
<dbReference type="PROSITE" id="PS50006">
    <property type="entry name" value="FHA_DOMAIN"/>
    <property type="match status" value="1"/>
</dbReference>
<evidence type="ECO:0000313" key="4">
    <source>
        <dbReference type="Proteomes" id="UP000233551"/>
    </source>
</evidence>
<comment type="caution">
    <text evidence="3">The sequence shown here is derived from an EMBL/GenBank/DDBJ whole genome shotgun (WGS) entry which is preliminary data.</text>
</comment>
<organism evidence="3 4">
    <name type="scientific">Punica granatum</name>
    <name type="common">Pomegranate</name>
    <dbReference type="NCBI Taxonomy" id="22663"/>
    <lineage>
        <taxon>Eukaryota</taxon>
        <taxon>Viridiplantae</taxon>
        <taxon>Streptophyta</taxon>
        <taxon>Embryophyta</taxon>
        <taxon>Tracheophyta</taxon>
        <taxon>Spermatophyta</taxon>
        <taxon>Magnoliopsida</taxon>
        <taxon>eudicotyledons</taxon>
        <taxon>Gunneridae</taxon>
        <taxon>Pentapetalae</taxon>
        <taxon>rosids</taxon>
        <taxon>malvids</taxon>
        <taxon>Myrtales</taxon>
        <taxon>Lythraceae</taxon>
        <taxon>Punica</taxon>
    </lineage>
</organism>
<proteinExistence type="predicted"/>
<dbReference type="Proteomes" id="UP000233551">
    <property type="component" value="Unassembled WGS sequence"/>
</dbReference>
<dbReference type="Pfam" id="PF00498">
    <property type="entry name" value="FHA"/>
    <property type="match status" value="1"/>
</dbReference>
<protein>
    <recommendedName>
        <fullName evidence="2">FHA domain-containing protein</fullName>
    </recommendedName>
</protein>
<reference evidence="3 4" key="1">
    <citation type="submission" date="2017-11" db="EMBL/GenBank/DDBJ databases">
        <title>De-novo sequencing of pomegranate (Punica granatum L.) genome.</title>
        <authorList>
            <person name="Akparov Z."/>
            <person name="Amiraslanov A."/>
            <person name="Hajiyeva S."/>
            <person name="Abbasov M."/>
            <person name="Kaur K."/>
            <person name="Hamwieh A."/>
            <person name="Solovyev V."/>
            <person name="Salamov A."/>
            <person name="Braich B."/>
            <person name="Kosarev P."/>
            <person name="Mahmoud A."/>
            <person name="Hajiyev E."/>
            <person name="Babayeva S."/>
            <person name="Izzatullayeva V."/>
            <person name="Mammadov A."/>
            <person name="Mammadov A."/>
            <person name="Sharifova S."/>
            <person name="Ojaghi J."/>
            <person name="Eynullazada K."/>
            <person name="Bayramov B."/>
            <person name="Abdulazimova A."/>
            <person name="Shahmuradov I."/>
        </authorList>
    </citation>
    <scope>NUCLEOTIDE SEQUENCE [LARGE SCALE GENOMIC DNA]</scope>
    <source>
        <strain evidence="4">cv. AG2017</strain>
        <tissue evidence="3">Leaf</tissue>
    </source>
</reference>
<dbReference type="SUPFAM" id="SSF49879">
    <property type="entry name" value="SMAD/FHA domain"/>
    <property type="match status" value="1"/>
</dbReference>
<dbReference type="EMBL" id="PGOL01000604">
    <property type="protein sequence ID" value="PKI67405.1"/>
    <property type="molecule type" value="Genomic_DNA"/>
</dbReference>
<sequence>MPERRGDSSHRVHFEYQQLHHQTISRPVTERGHRCFFGFSRTRGNSGQRPPTGEPLSRAMDAQPLKLHITKGPRAGETLEFRPGCRVRVGRVVRGNNVAIKDAGISSKHLSVDFDPESGKWVLQDLDSSNGSFLNDSSVSPGKPYFLGDADVVKIGESTSISVELNSAVVETKSRRGAKEVNDLKEDAKGSVLKCEIVDLDPEEGLGNTGASKVEVGPARVSPRRTRGRKKLEEKQLGFASVGAGASENQYGSECGEKKAVGGRRTRAGTRRIRNLDEQKQAGVLGNYAVKEMCPDLMESTEEVGVVNSGEENGDKENLFSKNLEEQHGLECQGKKAESKRAQAGSRRRKKLDEEKQMGIMEDVERLHTVEEARDEGREDKESAEILNLGKEYGNVKSDNGNVVGTLTGAEPNLGEGCSHVLDSRGTHVEARNKNICGVNESSREDGSLPDLTKMTLREWFDFMEAHLPKQIIDETEKMIAEMRTKAVRVREYVAEQKANKCKEPVR</sequence>
<gene>
    <name evidence="3" type="ORF">CRG98_012190</name>
</gene>
<feature type="domain" description="FHA" evidence="2">
    <location>
        <begin position="87"/>
        <end position="139"/>
    </location>
</feature>
<feature type="region of interest" description="Disordered" evidence="1">
    <location>
        <begin position="39"/>
        <end position="58"/>
    </location>
</feature>
<name>A0A2I0KFX4_PUNGR</name>
<evidence type="ECO:0000313" key="3">
    <source>
        <dbReference type="EMBL" id="PKI67405.1"/>
    </source>
</evidence>
<dbReference type="AlphaFoldDB" id="A0A2I0KFX4"/>
<accession>A0A2I0KFX4</accession>